<evidence type="ECO:0000313" key="3">
    <source>
        <dbReference type="RefSeq" id="XP_028278666.1"/>
    </source>
</evidence>
<evidence type="ECO:0000256" key="1">
    <source>
        <dbReference type="SAM" id="MobiDB-lite"/>
    </source>
</evidence>
<feature type="region of interest" description="Disordered" evidence="1">
    <location>
        <begin position="33"/>
        <end position="55"/>
    </location>
</feature>
<dbReference type="GeneID" id="114446944"/>
<gene>
    <name evidence="3" type="primary">LOC114446944</name>
</gene>
<keyword evidence="2" id="KW-1185">Reference proteome</keyword>
<dbReference type="Proteomes" id="UP000515145">
    <property type="component" value="Chromosome 15"/>
</dbReference>
<dbReference type="InParanoid" id="A0A6P7JT63"/>
<organism evidence="2 3">
    <name type="scientific">Parambassis ranga</name>
    <name type="common">Indian glassy fish</name>
    <dbReference type="NCBI Taxonomy" id="210632"/>
    <lineage>
        <taxon>Eukaryota</taxon>
        <taxon>Metazoa</taxon>
        <taxon>Chordata</taxon>
        <taxon>Craniata</taxon>
        <taxon>Vertebrata</taxon>
        <taxon>Euteleostomi</taxon>
        <taxon>Actinopterygii</taxon>
        <taxon>Neopterygii</taxon>
        <taxon>Teleostei</taxon>
        <taxon>Neoteleostei</taxon>
        <taxon>Acanthomorphata</taxon>
        <taxon>Ovalentaria</taxon>
        <taxon>Ambassidae</taxon>
        <taxon>Parambassis</taxon>
    </lineage>
</organism>
<evidence type="ECO:0000313" key="2">
    <source>
        <dbReference type="Proteomes" id="UP000515145"/>
    </source>
</evidence>
<feature type="compositionally biased region" description="Gly residues" evidence="1">
    <location>
        <begin position="46"/>
        <end position="55"/>
    </location>
</feature>
<protein>
    <submittedName>
        <fullName evidence="3">Heavy metal-associated isoprenylated plant protein 6-like</fullName>
    </submittedName>
</protein>
<proteinExistence type="predicted"/>
<name>A0A6P7JT63_9TELE</name>
<accession>A0A6P7JT63</accession>
<reference evidence="3" key="1">
    <citation type="submission" date="2025-08" db="UniProtKB">
        <authorList>
            <consortium name="RefSeq"/>
        </authorList>
    </citation>
    <scope>IDENTIFICATION</scope>
</reference>
<dbReference type="RefSeq" id="XP_028278666.1">
    <property type="nucleotide sequence ID" value="XM_028422865.1"/>
</dbReference>
<dbReference type="AlphaFoldDB" id="A0A6P7JT63"/>
<sequence>MANFLSGALGKDGMAKIAGEKVGGLVETTVKKALGGGEDKKKQEAQGGGGGAGGGAGGFDVGDALSFVSGSEGKEGGVDATNVIKGFLK</sequence>